<dbReference type="PANTHER" id="PTHR37849:SF1">
    <property type="entry name" value="YALI0E11605P"/>
    <property type="match status" value="1"/>
</dbReference>
<accession>S3CVH4</accession>
<feature type="transmembrane region" description="Helical" evidence="1">
    <location>
        <begin position="38"/>
        <end position="61"/>
    </location>
</feature>
<dbReference type="OrthoDB" id="5331396at2759"/>
<evidence type="ECO:0000313" key="3">
    <source>
        <dbReference type="Proteomes" id="UP000016923"/>
    </source>
</evidence>
<dbReference type="VEuPathDB" id="FungiDB:F503_06309"/>
<dbReference type="STRING" id="1262450.S3CVH4"/>
<dbReference type="AlphaFoldDB" id="S3CVH4"/>
<gene>
    <name evidence="2" type="ORF">F503_06309</name>
</gene>
<dbReference type="Proteomes" id="UP000016923">
    <property type="component" value="Unassembled WGS sequence"/>
</dbReference>
<keyword evidence="1" id="KW-1133">Transmembrane helix</keyword>
<name>S3CVH4_OPHP1</name>
<dbReference type="HOGENOM" id="CLU_136352_0_0_1"/>
<dbReference type="OMA" id="VAKKPMG"/>
<dbReference type="PANTHER" id="PTHR37849">
    <property type="entry name" value="YALI0E11605P"/>
    <property type="match status" value="1"/>
</dbReference>
<keyword evidence="1" id="KW-0472">Membrane</keyword>
<evidence type="ECO:0000313" key="2">
    <source>
        <dbReference type="EMBL" id="EPE04760.1"/>
    </source>
</evidence>
<sequence length="119" mass="12629">MLLRATRTSAAAAATRSFQTSARRLADAPLPARKPVGAFRGGLFGFLLGTSLTGAGVYSYVLTEYKASNDQLTDDIYTLQKATQQLSTHLAILEDKVQKKTHGALQVWESTAAAAASIA</sequence>
<organism evidence="2 3">
    <name type="scientific">Ophiostoma piceae (strain UAMH 11346)</name>
    <name type="common">Sap stain fungus</name>
    <dbReference type="NCBI Taxonomy" id="1262450"/>
    <lineage>
        <taxon>Eukaryota</taxon>
        <taxon>Fungi</taxon>
        <taxon>Dikarya</taxon>
        <taxon>Ascomycota</taxon>
        <taxon>Pezizomycotina</taxon>
        <taxon>Sordariomycetes</taxon>
        <taxon>Sordariomycetidae</taxon>
        <taxon>Ophiostomatales</taxon>
        <taxon>Ophiostomataceae</taxon>
        <taxon>Ophiostoma</taxon>
    </lineage>
</organism>
<keyword evidence="3" id="KW-1185">Reference proteome</keyword>
<dbReference type="EMBL" id="KE148159">
    <property type="protein sequence ID" value="EPE04760.1"/>
    <property type="molecule type" value="Genomic_DNA"/>
</dbReference>
<keyword evidence="1" id="KW-0812">Transmembrane</keyword>
<dbReference type="eggNOG" id="ENOG502S5A2">
    <property type="taxonomic scope" value="Eukaryota"/>
</dbReference>
<protein>
    <submittedName>
        <fullName evidence="2">Uncharacterized protein</fullName>
    </submittedName>
</protein>
<evidence type="ECO:0000256" key="1">
    <source>
        <dbReference type="SAM" id="Phobius"/>
    </source>
</evidence>
<proteinExistence type="predicted"/>
<reference evidence="2 3" key="1">
    <citation type="journal article" date="2013" name="BMC Genomics">
        <title>The genome and transcriptome of the pine saprophyte Ophiostoma piceae, and a comparison with the bark beetle-associated pine pathogen Grosmannia clavigera.</title>
        <authorList>
            <person name="Haridas S."/>
            <person name="Wang Y."/>
            <person name="Lim L."/>
            <person name="Massoumi Alamouti S."/>
            <person name="Jackman S."/>
            <person name="Docking R."/>
            <person name="Robertson G."/>
            <person name="Birol I."/>
            <person name="Bohlmann J."/>
            <person name="Breuil C."/>
        </authorList>
    </citation>
    <scope>NUCLEOTIDE SEQUENCE [LARGE SCALE GENOMIC DNA]</scope>
    <source>
        <strain evidence="2 3">UAMH 11346</strain>
    </source>
</reference>